<evidence type="ECO:0000256" key="6">
    <source>
        <dbReference type="SAM" id="Phobius"/>
    </source>
</evidence>
<sequence>MKYTTYFISIFILVCLDYLSVLGFVSAIPVSRSTNTGFDSQSPDVADRLCSNIPRSDCVKSPSPDKLNIDASRKRDSPIDPLAAAIKTRLYAQPLDHTDKAKGFFMQRYYVNDTFYKPGGPIFLHTQGESAIRTDIVTDSSVSELAASFNGLLISLEHRYYGNSYPLYFRWTSSTMKYLTTDQALADFANFISNPPLLYQIPKNATWIFVGGSYAGNLAAWMRQKYPNLVAAAYASSAPLKAKLDFFEYDQVIAQRLPCSSNLADAIKYIDSILFSGDRTKINNLKNLFGMSALSNDGDFASALTTLPSDIVQSYMPPSDPSQFDEIPTFCSVFNNSPDKSPKAMAIAFANATRISMQVKGLTTDDAIANRWATEDYYRTDRLDDNLAWLWQYCNEYGYYQNAPQPPSVTLRSLFVNTTYYQFQCNFVWPDIPPPRVDATNAKYGGNDVFIANTVFTVGEFDPWRPLSIAATNRASSADMVILEIKGGSHTNDLKAGQKSDSESLLGVRKAVKDTIAGWLGKTCGNVNGFYKCV</sequence>
<keyword evidence="2" id="KW-0645">Protease</keyword>
<dbReference type="PANTHER" id="PTHR11010:SF117">
    <property type="entry name" value="SERINE PROTEASE 16"/>
    <property type="match status" value="1"/>
</dbReference>
<dbReference type="OrthoDB" id="1735038at2759"/>
<dbReference type="Pfam" id="PF05577">
    <property type="entry name" value="Peptidase_S28"/>
    <property type="match status" value="1"/>
</dbReference>
<keyword evidence="3" id="KW-0732">Signal</keyword>
<dbReference type="GO" id="GO:0008239">
    <property type="term" value="F:dipeptidyl-peptidase activity"/>
    <property type="evidence" value="ECO:0007669"/>
    <property type="project" value="TreeGrafter"/>
</dbReference>
<evidence type="ECO:0000256" key="5">
    <source>
        <dbReference type="ARBA" id="ARBA00023180"/>
    </source>
</evidence>
<dbReference type="InterPro" id="IPR008758">
    <property type="entry name" value="Peptidase_S28"/>
</dbReference>
<evidence type="ECO:0000256" key="4">
    <source>
        <dbReference type="ARBA" id="ARBA00022801"/>
    </source>
</evidence>
<evidence type="ECO:0000256" key="3">
    <source>
        <dbReference type="ARBA" id="ARBA00022729"/>
    </source>
</evidence>
<dbReference type="Proteomes" id="UP000789572">
    <property type="component" value="Unassembled WGS sequence"/>
</dbReference>
<accession>A0A9N8VN74</accession>
<comment type="similarity">
    <text evidence="1">Belongs to the peptidase S28 family.</text>
</comment>
<keyword evidence="8" id="KW-1185">Reference proteome</keyword>
<dbReference type="GO" id="GO:0070008">
    <property type="term" value="F:serine-type exopeptidase activity"/>
    <property type="evidence" value="ECO:0007669"/>
    <property type="project" value="InterPro"/>
</dbReference>
<evidence type="ECO:0000256" key="2">
    <source>
        <dbReference type="ARBA" id="ARBA00022670"/>
    </source>
</evidence>
<organism evidence="7 8">
    <name type="scientific">Paraglomus occultum</name>
    <dbReference type="NCBI Taxonomy" id="144539"/>
    <lineage>
        <taxon>Eukaryota</taxon>
        <taxon>Fungi</taxon>
        <taxon>Fungi incertae sedis</taxon>
        <taxon>Mucoromycota</taxon>
        <taxon>Glomeromycotina</taxon>
        <taxon>Glomeromycetes</taxon>
        <taxon>Paraglomerales</taxon>
        <taxon>Paraglomeraceae</taxon>
        <taxon>Paraglomus</taxon>
    </lineage>
</organism>
<dbReference type="EMBL" id="CAJVPJ010000028">
    <property type="protein sequence ID" value="CAG8460506.1"/>
    <property type="molecule type" value="Genomic_DNA"/>
</dbReference>
<keyword evidence="5" id="KW-0325">Glycoprotein</keyword>
<keyword evidence="6" id="KW-1133">Transmembrane helix</keyword>
<keyword evidence="6" id="KW-0812">Transmembrane</keyword>
<feature type="transmembrane region" description="Helical" evidence="6">
    <location>
        <begin position="6"/>
        <end position="28"/>
    </location>
</feature>
<name>A0A9N8VN74_9GLOM</name>
<evidence type="ECO:0000313" key="7">
    <source>
        <dbReference type="EMBL" id="CAG8460506.1"/>
    </source>
</evidence>
<evidence type="ECO:0000256" key="1">
    <source>
        <dbReference type="ARBA" id="ARBA00011079"/>
    </source>
</evidence>
<dbReference type="Gene3D" id="1.20.120.980">
    <property type="entry name" value="Serine carboxypeptidase S28, SKS domain"/>
    <property type="match status" value="1"/>
</dbReference>
<dbReference type="Gene3D" id="3.40.50.1820">
    <property type="entry name" value="alpha/beta hydrolase"/>
    <property type="match status" value="1"/>
</dbReference>
<dbReference type="InterPro" id="IPR042269">
    <property type="entry name" value="Ser_carbopepase_S28_SKS"/>
</dbReference>
<dbReference type="InterPro" id="IPR029058">
    <property type="entry name" value="AB_hydrolase_fold"/>
</dbReference>
<evidence type="ECO:0000313" key="8">
    <source>
        <dbReference type="Proteomes" id="UP000789572"/>
    </source>
</evidence>
<dbReference type="PANTHER" id="PTHR11010">
    <property type="entry name" value="PROTEASE S28 PRO-X CARBOXYPEPTIDASE-RELATED"/>
    <property type="match status" value="1"/>
</dbReference>
<dbReference type="GO" id="GO:0006508">
    <property type="term" value="P:proteolysis"/>
    <property type="evidence" value="ECO:0007669"/>
    <property type="project" value="UniProtKB-KW"/>
</dbReference>
<keyword evidence="4" id="KW-0378">Hydrolase</keyword>
<dbReference type="AlphaFoldDB" id="A0A9N8VN74"/>
<comment type="caution">
    <text evidence="7">The sequence shown here is derived from an EMBL/GenBank/DDBJ whole genome shotgun (WGS) entry which is preliminary data.</text>
</comment>
<reference evidence="7" key="1">
    <citation type="submission" date="2021-06" db="EMBL/GenBank/DDBJ databases">
        <authorList>
            <person name="Kallberg Y."/>
            <person name="Tangrot J."/>
            <person name="Rosling A."/>
        </authorList>
    </citation>
    <scope>NUCLEOTIDE SEQUENCE</scope>
    <source>
        <strain evidence="7">IA702</strain>
    </source>
</reference>
<keyword evidence="6" id="KW-0472">Membrane</keyword>
<gene>
    <name evidence="7" type="ORF">POCULU_LOCUS533</name>
</gene>
<dbReference type="SUPFAM" id="SSF53474">
    <property type="entry name" value="alpha/beta-Hydrolases"/>
    <property type="match status" value="1"/>
</dbReference>
<proteinExistence type="inferred from homology"/>
<protein>
    <submittedName>
        <fullName evidence="7">1247_t:CDS:1</fullName>
    </submittedName>
</protein>